<organism evidence="1 2">
    <name type="scientific">Rhodopirellula europaea 6C</name>
    <dbReference type="NCBI Taxonomy" id="1263867"/>
    <lineage>
        <taxon>Bacteria</taxon>
        <taxon>Pseudomonadati</taxon>
        <taxon>Planctomycetota</taxon>
        <taxon>Planctomycetia</taxon>
        <taxon>Pirellulales</taxon>
        <taxon>Pirellulaceae</taxon>
        <taxon>Rhodopirellula</taxon>
    </lineage>
</organism>
<reference evidence="1" key="1">
    <citation type="submission" date="2012-11" db="EMBL/GenBank/DDBJ databases">
        <title>Permanent draft genomes of Rhodopirellula europaea strain SH398 and 6C.</title>
        <authorList>
            <person name="Richter M."/>
            <person name="Richter-Heitmann T."/>
            <person name="Frank C."/>
            <person name="Harder J."/>
            <person name="Glockner F.O."/>
        </authorList>
    </citation>
    <scope>NUCLEOTIDE SEQUENCE</scope>
    <source>
        <strain evidence="1">6C</strain>
    </source>
</reference>
<dbReference type="Proteomes" id="UP000011529">
    <property type="component" value="Unassembled WGS sequence"/>
</dbReference>
<evidence type="ECO:0000313" key="1">
    <source>
        <dbReference type="EMBL" id="EMB17831.1"/>
    </source>
</evidence>
<accession>M2A844</accession>
<gene>
    <name evidence="1" type="ORF">RE6C_01462</name>
</gene>
<evidence type="ECO:0000313" key="2">
    <source>
        <dbReference type="Proteomes" id="UP000011529"/>
    </source>
</evidence>
<reference evidence="1" key="2">
    <citation type="journal article" date="2013" name="Mar. Genomics">
        <title>Expression of sulfatases in Rhodopirellula baltica and the diversity of sulfatases in the genus Rhodopirellula.</title>
        <authorList>
            <person name="Wegner C.E."/>
            <person name="Richter-Heitmann T."/>
            <person name="Klindworth A."/>
            <person name="Klockow C."/>
            <person name="Richter M."/>
            <person name="Achstetter T."/>
            <person name="Glockner F.O."/>
            <person name="Harder J."/>
        </authorList>
    </citation>
    <scope>NUCLEOTIDE SEQUENCE [LARGE SCALE GENOMIC DNA]</scope>
    <source>
        <strain evidence="1">6C</strain>
    </source>
</reference>
<dbReference type="EMBL" id="ANMO01000085">
    <property type="protein sequence ID" value="EMB17831.1"/>
    <property type="molecule type" value="Genomic_DNA"/>
</dbReference>
<proteinExistence type="predicted"/>
<name>M2A844_9BACT</name>
<protein>
    <submittedName>
        <fullName evidence="1">Uncharacterized protein</fullName>
    </submittedName>
</protein>
<dbReference type="PATRIC" id="fig|1263867.3.peg.1545"/>
<comment type="caution">
    <text evidence="1">The sequence shown here is derived from an EMBL/GenBank/DDBJ whole genome shotgun (WGS) entry which is preliminary data.</text>
</comment>
<dbReference type="AlphaFoldDB" id="M2A844"/>
<sequence length="168" mass="19378">MPLNDCKGRSHHCRQREQTSDRKLRLRFQWCLDLYVKRLPNELAPGPNSKLIAAVRASVVHPKRLQADPMSTGRTRTSRALEIPHDLFDDVSKAHSASQHQPNIPGYSFLREILQTGVRDCKQDRRNSVFPFAISEPHVLNFVLTLLGNDTVKRRVFQMSRPIVRSTW</sequence>
<keyword evidence="2" id="KW-1185">Reference proteome</keyword>